<proteinExistence type="predicted"/>
<gene>
    <name evidence="1" type="ORF">HUJ06_011835</name>
</gene>
<dbReference type="AlphaFoldDB" id="A0A822YFN0"/>
<protein>
    <submittedName>
        <fullName evidence="1">Uncharacterized protein</fullName>
    </submittedName>
</protein>
<comment type="caution">
    <text evidence="1">The sequence shown here is derived from an EMBL/GenBank/DDBJ whole genome shotgun (WGS) entry which is preliminary data.</text>
</comment>
<dbReference type="Proteomes" id="UP000607653">
    <property type="component" value="Unassembled WGS sequence"/>
</dbReference>
<dbReference type="EMBL" id="DUZY01000003">
    <property type="protein sequence ID" value="DAD32984.1"/>
    <property type="molecule type" value="Genomic_DNA"/>
</dbReference>
<organism evidence="1 2">
    <name type="scientific">Nelumbo nucifera</name>
    <name type="common">Sacred lotus</name>
    <dbReference type="NCBI Taxonomy" id="4432"/>
    <lineage>
        <taxon>Eukaryota</taxon>
        <taxon>Viridiplantae</taxon>
        <taxon>Streptophyta</taxon>
        <taxon>Embryophyta</taxon>
        <taxon>Tracheophyta</taxon>
        <taxon>Spermatophyta</taxon>
        <taxon>Magnoliopsida</taxon>
        <taxon>Proteales</taxon>
        <taxon>Nelumbonaceae</taxon>
        <taxon>Nelumbo</taxon>
    </lineage>
</organism>
<sequence>MLVGGGGGEFGGFSTPVFFPVRLCYRHHQCGLCRLWVFGGSTMVALVGVGSYRQ</sequence>
<reference evidence="1 2" key="1">
    <citation type="journal article" date="2020" name="Mol. Biol. Evol.">
        <title>Distinct Expression and Methylation Patterns for Genes with Different Fates following a Single Whole-Genome Duplication in Flowering Plants.</title>
        <authorList>
            <person name="Shi T."/>
            <person name="Rahmani R.S."/>
            <person name="Gugger P.F."/>
            <person name="Wang M."/>
            <person name="Li H."/>
            <person name="Zhang Y."/>
            <person name="Li Z."/>
            <person name="Wang Q."/>
            <person name="Van de Peer Y."/>
            <person name="Marchal K."/>
            <person name="Chen J."/>
        </authorList>
    </citation>
    <scope>NUCLEOTIDE SEQUENCE [LARGE SCALE GENOMIC DNA]</scope>
    <source>
        <tissue evidence="1">Leaf</tissue>
    </source>
</reference>
<evidence type="ECO:0000313" key="1">
    <source>
        <dbReference type="EMBL" id="DAD32984.1"/>
    </source>
</evidence>
<keyword evidence="2" id="KW-1185">Reference proteome</keyword>
<name>A0A822YFN0_NELNU</name>
<accession>A0A822YFN0</accession>
<evidence type="ECO:0000313" key="2">
    <source>
        <dbReference type="Proteomes" id="UP000607653"/>
    </source>
</evidence>